<feature type="compositionally biased region" description="Polar residues" evidence="1">
    <location>
        <begin position="427"/>
        <end position="437"/>
    </location>
</feature>
<feature type="compositionally biased region" description="Low complexity" evidence="1">
    <location>
        <begin position="177"/>
        <end position="195"/>
    </location>
</feature>
<organism evidence="4 5">
    <name type="scientific">Coilia grayii</name>
    <name type="common">Gray's grenadier anchovy</name>
    <dbReference type="NCBI Taxonomy" id="363190"/>
    <lineage>
        <taxon>Eukaryota</taxon>
        <taxon>Metazoa</taxon>
        <taxon>Chordata</taxon>
        <taxon>Craniata</taxon>
        <taxon>Vertebrata</taxon>
        <taxon>Euteleostomi</taxon>
        <taxon>Actinopterygii</taxon>
        <taxon>Neopterygii</taxon>
        <taxon>Teleostei</taxon>
        <taxon>Clupei</taxon>
        <taxon>Clupeiformes</taxon>
        <taxon>Clupeoidei</taxon>
        <taxon>Engraulidae</taxon>
        <taxon>Coilinae</taxon>
        <taxon>Coilia</taxon>
    </lineage>
</organism>
<feature type="region of interest" description="Disordered" evidence="1">
    <location>
        <begin position="269"/>
        <end position="293"/>
    </location>
</feature>
<feature type="region of interest" description="Disordered" evidence="1">
    <location>
        <begin position="86"/>
        <end position="113"/>
    </location>
</feature>
<feature type="compositionally biased region" description="Polar residues" evidence="1">
    <location>
        <begin position="362"/>
        <end position="373"/>
    </location>
</feature>
<feature type="compositionally biased region" description="Polar residues" evidence="1">
    <location>
        <begin position="388"/>
        <end position="398"/>
    </location>
</feature>
<dbReference type="PANTHER" id="PTHR15384">
    <property type="entry name" value="PROTEIN EVI2B"/>
    <property type="match status" value="1"/>
</dbReference>
<dbReference type="Proteomes" id="UP001591681">
    <property type="component" value="Unassembled WGS sequence"/>
</dbReference>
<reference evidence="4 5" key="1">
    <citation type="submission" date="2024-09" db="EMBL/GenBank/DDBJ databases">
        <title>A chromosome-level genome assembly of Gray's grenadier anchovy, Coilia grayii.</title>
        <authorList>
            <person name="Fu Z."/>
        </authorList>
    </citation>
    <scope>NUCLEOTIDE SEQUENCE [LARGE SCALE GENOMIC DNA]</scope>
    <source>
        <strain evidence="4">G4</strain>
        <tissue evidence="4">Muscle</tissue>
    </source>
</reference>
<evidence type="ECO:0000256" key="3">
    <source>
        <dbReference type="SAM" id="SignalP"/>
    </source>
</evidence>
<dbReference type="EMBL" id="JBHFQA010000007">
    <property type="protein sequence ID" value="KAL2095722.1"/>
    <property type="molecule type" value="Genomic_DNA"/>
</dbReference>
<keyword evidence="3" id="KW-0732">Signal</keyword>
<feature type="compositionally biased region" description="Polar residues" evidence="1">
    <location>
        <begin position="196"/>
        <end position="211"/>
    </location>
</feature>
<accession>A0ABD1K9A1</accession>
<evidence type="ECO:0000256" key="1">
    <source>
        <dbReference type="SAM" id="MobiDB-lite"/>
    </source>
</evidence>
<feature type="chain" id="PRO_5044848047" evidence="3">
    <location>
        <begin position="22"/>
        <end position="453"/>
    </location>
</feature>
<evidence type="ECO:0000256" key="2">
    <source>
        <dbReference type="SAM" id="Phobius"/>
    </source>
</evidence>
<feature type="region of interest" description="Disordered" evidence="1">
    <location>
        <begin position="135"/>
        <end position="228"/>
    </location>
</feature>
<proteinExistence type="predicted"/>
<feature type="signal peptide" evidence="3">
    <location>
        <begin position="1"/>
        <end position="21"/>
    </location>
</feature>
<gene>
    <name evidence="4" type="ORF">ACEWY4_007870</name>
</gene>
<keyword evidence="2" id="KW-0812">Transmembrane</keyword>
<feature type="transmembrane region" description="Helical" evidence="2">
    <location>
        <begin position="233"/>
        <end position="255"/>
    </location>
</feature>
<name>A0ABD1K9A1_9TELE</name>
<evidence type="ECO:0000313" key="4">
    <source>
        <dbReference type="EMBL" id="KAL2095722.1"/>
    </source>
</evidence>
<comment type="caution">
    <text evidence="4">The sequence shown here is derived from an EMBL/GenBank/DDBJ whole genome shotgun (WGS) entry which is preliminary data.</text>
</comment>
<dbReference type="InterPro" id="IPR033239">
    <property type="entry name" value="EVI2B"/>
</dbReference>
<feature type="region of interest" description="Disordered" evidence="1">
    <location>
        <begin position="324"/>
        <end position="453"/>
    </location>
</feature>
<feature type="compositionally biased region" description="Polar residues" evidence="1">
    <location>
        <begin position="279"/>
        <end position="288"/>
    </location>
</feature>
<keyword evidence="5" id="KW-1185">Reference proteome</keyword>
<dbReference type="PANTHER" id="PTHR15384:SF0">
    <property type="entry name" value="PROTEIN EVI2B"/>
    <property type="match status" value="1"/>
</dbReference>
<feature type="compositionally biased region" description="Polar residues" evidence="1">
    <location>
        <begin position="330"/>
        <end position="346"/>
    </location>
</feature>
<feature type="compositionally biased region" description="Pro residues" evidence="1">
    <location>
        <begin position="442"/>
        <end position="453"/>
    </location>
</feature>
<protein>
    <submittedName>
        <fullName evidence="4">Uncharacterized protein</fullName>
    </submittedName>
</protein>
<keyword evidence="2" id="KW-0472">Membrane</keyword>
<feature type="compositionally biased region" description="Polar residues" evidence="1">
    <location>
        <begin position="219"/>
        <end position="228"/>
    </location>
</feature>
<feature type="compositionally biased region" description="Low complexity" evidence="1">
    <location>
        <begin position="414"/>
        <end position="426"/>
    </location>
</feature>
<dbReference type="AlphaFoldDB" id="A0ABD1K9A1"/>
<feature type="compositionally biased region" description="Polar residues" evidence="1">
    <location>
        <begin position="151"/>
        <end position="162"/>
    </location>
</feature>
<evidence type="ECO:0000313" key="5">
    <source>
        <dbReference type="Proteomes" id="UP001591681"/>
    </source>
</evidence>
<keyword evidence="2" id="KW-1133">Transmembrane helix</keyword>
<feature type="compositionally biased region" description="Basic and acidic residues" evidence="1">
    <location>
        <begin position="347"/>
        <end position="361"/>
    </location>
</feature>
<sequence>MEHILSLLLLLCALTPPELEGATVSLQITPSHSESTTEHAPSNTTMITTTKQSSFAKPSQETHTFTVITEVKTPTQSALELMDFTTQQPSPPEAIPAGLGTQEPNTQKPNSTSEITVNPNQTIGLIDAVNTTPPVSSTTVNHPDLGKKNHTSITTTEQQTREPTLPPGMFSTHRLPTSAASETTTASTLGHTSTSVKIPQKSTTIKSTTKNPAPPVKPRTTSASEQPSETHGIVAAVLIGLILLMMFVGFIFILVKKHRWQRRQLENSEWAGPSPFLDGSSQPHFSSDSTKDGSKRISFVGFLPQNLSKSHSLLDDTDEGLAMDIVPGTTFGQNDTVETKPQNGTAQEDKGEAENEQDHNNTSENPPVTTAANLNPEATAINEDDNSEGNSQETPSVQPSTASPDIPPPPPTTTSPDISSPTPDTDLQSSNDTTPASEVQIPPAPPLPSSLLC</sequence>
<feature type="compositionally biased region" description="Polar residues" evidence="1">
    <location>
        <begin position="102"/>
        <end position="113"/>
    </location>
</feature>